<dbReference type="InterPro" id="IPR001387">
    <property type="entry name" value="Cro/C1-type_HTH"/>
</dbReference>
<accession>A0AAP9DUM3</accession>
<dbReference type="AlphaFoldDB" id="A0AAP9DUM3"/>
<dbReference type="SMART" id="SM00530">
    <property type="entry name" value="HTH_XRE"/>
    <property type="match status" value="1"/>
</dbReference>
<dbReference type="PANTHER" id="PTHR46797">
    <property type="entry name" value="HTH-TYPE TRANSCRIPTIONAL REGULATOR"/>
    <property type="match status" value="1"/>
</dbReference>
<dbReference type="RefSeq" id="WP_087444799.1">
    <property type="nucleotide sequence ID" value="NZ_CABMNB010000047.1"/>
</dbReference>
<dbReference type="PANTHER" id="PTHR46797:SF1">
    <property type="entry name" value="METHYLPHOSPHONATE SYNTHASE"/>
    <property type="match status" value="1"/>
</dbReference>
<reference evidence="3 6" key="2">
    <citation type="submission" date="2022-05" db="EMBL/GenBank/DDBJ databases">
        <title>Genome Sequencing of Bee-Associated Microbes.</title>
        <authorList>
            <person name="Dunlap C."/>
        </authorList>
    </citation>
    <scope>NUCLEOTIDE SEQUENCE [LARGE SCALE GENOMIC DNA]</scope>
    <source>
        <strain evidence="3 6">NRRL B-14613</strain>
    </source>
</reference>
<evidence type="ECO:0000313" key="3">
    <source>
        <dbReference type="EMBL" id="MCY9607630.1"/>
    </source>
</evidence>
<feature type="domain" description="HTH cro/C1-type" evidence="2">
    <location>
        <begin position="15"/>
        <end position="70"/>
    </location>
</feature>
<dbReference type="Proteomes" id="UP001209276">
    <property type="component" value="Unassembled WGS sequence"/>
</dbReference>
<dbReference type="CDD" id="cd00093">
    <property type="entry name" value="HTH_XRE"/>
    <property type="match status" value="1"/>
</dbReference>
<evidence type="ECO:0000259" key="2">
    <source>
        <dbReference type="PROSITE" id="PS50943"/>
    </source>
</evidence>
<dbReference type="EMBL" id="JAMDMM010000021">
    <property type="protein sequence ID" value="MCY9607630.1"/>
    <property type="molecule type" value="Genomic_DNA"/>
</dbReference>
<dbReference type="Gene3D" id="1.10.260.40">
    <property type="entry name" value="lambda repressor-like DNA-binding domains"/>
    <property type="match status" value="1"/>
</dbReference>
<keyword evidence="1" id="KW-0238">DNA-binding</keyword>
<dbReference type="GeneID" id="76996564"/>
<evidence type="ECO:0000256" key="1">
    <source>
        <dbReference type="ARBA" id="ARBA00023125"/>
    </source>
</evidence>
<dbReference type="SUPFAM" id="SSF47413">
    <property type="entry name" value="lambda repressor-like DNA-binding domains"/>
    <property type="match status" value="1"/>
</dbReference>
<evidence type="ECO:0000313" key="6">
    <source>
        <dbReference type="Proteomes" id="UP001209276"/>
    </source>
</evidence>
<gene>
    <name evidence="4" type="ORF">FLT43_11365</name>
    <name evidence="3" type="ORF">M5W83_10765</name>
</gene>
<dbReference type="GO" id="GO:0005829">
    <property type="term" value="C:cytosol"/>
    <property type="evidence" value="ECO:0007669"/>
    <property type="project" value="TreeGrafter"/>
</dbReference>
<dbReference type="GO" id="GO:0003677">
    <property type="term" value="F:DNA binding"/>
    <property type="evidence" value="ECO:0007669"/>
    <property type="project" value="UniProtKB-KW"/>
</dbReference>
<dbReference type="InterPro" id="IPR010982">
    <property type="entry name" value="Lambda_DNA-bd_dom_sf"/>
</dbReference>
<evidence type="ECO:0000313" key="4">
    <source>
        <dbReference type="EMBL" id="QDM44029.1"/>
    </source>
</evidence>
<keyword evidence="6" id="KW-1185">Reference proteome</keyword>
<dbReference type="Pfam" id="PF01381">
    <property type="entry name" value="HTH_3"/>
    <property type="match status" value="1"/>
</dbReference>
<dbReference type="SUPFAM" id="SSF48452">
    <property type="entry name" value="TPR-like"/>
    <property type="match status" value="1"/>
</dbReference>
<proteinExistence type="predicted"/>
<dbReference type="PROSITE" id="PS50943">
    <property type="entry name" value="HTH_CROC1"/>
    <property type="match status" value="1"/>
</dbReference>
<organism evidence="4 5">
    <name type="scientific">Paenibacillus thiaminolyticus</name>
    <name type="common">Bacillus thiaminolyticus</name>
    <dbReference type="NCBI Taxonomy" id="49283"/>
    <lineage>
        <taxon>Bacteria</taxon>
        <taxon>Bacillati</taxon>
        <taxon>Bacillota</taxon>
        <taxon>Bacilli</taxon>
        <taxon>Bacillales</taxon>
        <taxon>Paenibacillaceae</taxon>
        <taxon>Paenibacillus</taxon>
    </lineage>
</organism>
<sequence length="428" mass="49868">MEASSLQYFTIGDSIRQYRNKANLTQSQLAELSGVSTGYISKIENDEVERPSFEKVCHIAKALQIPIHEIVQPYLEIRQKSNVLFGILREVIKEDATDLIVEVASACLHSKDMDSIDLMERLYEFVDLEVTSDSLKLVLYDLIIRQSRGHGINKFAAKALFQKYLIERNDFTKLHATYDSGRYVLHYVDFLSAEERVSLYYKLGVHAYNLRLFQESIDLCMNNVTEEIPISLTKAESIAVVHNSYYYLGEYDLSESYLQQYMTFPYPHIKDNAKLMTAVLYSKKGKRDLALAQLEECLQSCGDNALLHVIKQLMIIYLEKKDWTSIEKLFRWEEKVISIPCHTPYKKSELAHYYKLKGDYCVSVGNIEIGAQCYLESASWYSKVNDKFNERSSHLMMKLVMEKDERMDIEIIKKFQNIFDQCMKYELR</sequence>
<dbReference type="GO" id="GO:0003700">
    <property type="term" value="F:DNA-binding transcription factor activity"/>
    <property type="evidence" value="ECO:0007669"/>
    <property type="project" value="TreeGrafter"/>
</dbReference>
<dbReference type="Proteomes" id="UP000315377">
    <property type="component" value="Chromosome"/>
</dbReference>
<reference evidence="4 5" key="1">
    <citation type="submission" date="2019-07" db="EMBL/GenBank/DDBJ databases">
        <title>Paenibacillus thiaminolyticus NRRL B-4156.</title>
        <authorList>
            <person name="Hehnly C."/>
            <person name="Zhang L."/>
        </authorList>
    </citation>
    <scope>NUCLEOTIDE SEQUENCE [LARGE SCALE GENOMIC DNA]</scope>
    <source>
        <strain evidence="4 5">NRRL B-4156</strain>
    </source>
</reference>
<protein>
    <submittedName>
        <fullName evidence="4">Helix-turn-helix domain-containing protein</fullName>
    </submittedName>
</protein>
<evidence type="ECO:0000313" key="5">
    <source>
        <dbReference type="Proteomes" id="UP000315377"/>
    </source>
</evidence>
<dbReference type="InterPro" id="IPR011990">
    <property type="entry name" value="TPR-like_helical_dom_sf"/>
</dbReference>
<dbReference type="InterPro" id="IPR050807">
    <property type="entry name" value="TransReg_Diox_bact_type"/>
</dbReference>
<name>A0AAP9DUM3_PANTH</name>
<dbReference type="EMBL" id="CP041405">
    <property type="protein sequence ID" value="QDM44029.1"/>
    <property type="molecule type" value="Genomic_DNA"/>
</dbReference>
<dbReference type="Gene3D" id="1.25.40.10">
    <property type="entry name" value="Tetratricopeptide repeat domain"/>
    <property type="match status" value="1"/>
</dbReference>